<organism evidence="1 2">
    <name type="scientific">Alteromonas macleodii</name>
    <name type="common">Pseudoalteromonas macleodii</name>
    <dbReference type="NCBI Taxonomy" id="28108"/>
    <lineage>
        <taxon>Bacteria</taxon>
        <taxon>Pseudomonadati</taxon>
        <taxon>Pseudomonadota</taxon>
        <taxon>Gammaproteobacteria</taxon>
        <taxon>Alteromonadales</taxon>
        <taxon>Alteromonadaceae</taxon>
        <taxon>Alteromonas/Salinimonas group</taxon>
        <taxon>Alteromonas</taxon>
    </lineage>
</organism>
<comment type="caution">
    <text evidence="1">The sequence shown here is derived from an EMBL/GenBank/DDBJ whole genome shotgun (WGS) entry which is preliminary data.</text>
</comment>
<reference evidence="1 2" key="1">
    <citation type="submission" date="2016-09" db="EMBL/GenBank/DDBJ databases">
        <title>Draft Genome Sequence of four Alteromonas macleodii strains isolated from copper coupons and grown long-term at elevated copper levels.</title>
        <authorList>
            <person name="Cusick K."/>
            <person name="Dale J."/>
            <person name="Little B."/>
            <person name="Biffinger J."/>
        </authorList>
    </citation>
    <scope>NUCLEOTIDE SEQUENCE [LARGE SCALE GENOMIC DNA]</scope>
    <source>
        <strain evidence="1 2">KCP01</strain>
    </source>
</reference>
<accession>A0AB36G0G6</accession>
<keyword evidence="2" id="KW-1185">Reference proteome</keyword>
<proteinExistence type="predicted"/>
<dbReference type="EMBL" id="MIPY01000003">
    <property type="protein sequence ID" value="OES38132.1"/>
    <property type="molecule type" value="Genomic_DNA"/>
</dbReference>
<protein>
    <submittedName>
        <fullName evidence="1">Uncharacterized protein</fullName>
    </submittedName>
</protein>
<sequence>MIIKVNEVEITEVVGQIPERVYVIRIKRNHSALNVLF</sequence>
<name>A0AB36G0G6_ALTMA</name>
<evidence type="ECO:0000313" key="1">
    <source>
        <dbReference type="EMBL" id="OES38132.1"/>
    </source>
</evidence>
<gene>
    <name evidence="1" type="ORF">BFV95_0137</name>
</gene>
<dbReference type="AlphaFoldDB" id="A0AB36G0G6"/>
<dbReference type="Proteomes" id="UP000095392">
    <property type="component" value="Unassembled WGS sequence"/>
</dbReference>
<evidence type="ECO:0000313" key="2">
    <source>
        <dbReference type="Proteomes" id="UP000095392"/>
    </source>
</evidence>